<dbReference type="Proteomes" id="UP000243679">
    <property type="component" value="Chromosome"/>
</dbReference>
<gene>
    <name evidence="1" type="ORF">TAO_0874</name>
</gene>
<dbReference type="AlphaFoldDB" id="A0A1Q2SM83"/>
<dbReference type="PANTHER" id="PTHR21192:SF2">
    <property type="entry name" value="NADH DEHYDROGENASE [UBIQUINONE] 1 ALPHA SUBCOMPLEX ASSEMBLY FACTOR 3"/>
    <property type="match status" value="1"/>
</dbReference>
<dbReference type="OrthoDB" id="9800373at2"/>
<proteinExistence type="predicted"/>
<organism evidence="1 2">
    <name type="scientific">Candidatus Nitrosoglobus terrae</name>
    <dbReference type="NCBI Taxonomy" id="1630141"/>
    <lineage>
        <taxon>Bacteria</taxon>
        <taxon>Pseudomonadati</taxon>
        <taxon>Pseudomonadota</taxon>
        <taxon>Gammaproteobacteria</taxon>
        <taxon>Chromatiales</taxon>
        <taxon>Chromatiaceae</taxon>
        <taxon>Candidatus Nitrosoglobus</taxon>
    </lineage>
</organism>
<dbReference type="InterPro" id="IPR007523">
    <property type="entry name" value="NDUFAF3/AAMDC"/>
</dbReference>
<dbReference type="InterPro" id="IPR036748">
    <property type="entry name" value="MTH938-like_sf"/>
</dbReference>
<evidence type="ECO:0000313" key="2">
    <source>
        <dbReference type="Proteomes" id="UP000243679"/>
    </source>
</evidence>
<dbReference type="RefSeq" id="WP_096526811.1">
    <property type="nucleotide sequence ID" value="NZ_AP014836.1"/>
</dbReference>
<sequence>MKFSLDERADVYTVKSYGSGYIEFNIPIYSEEVIEPAGARIKQEFNQKKIYQSVIVTPSRLHKWPPNSLLELKEIHIKFLLKLAPEVVLIGTGNYLQFPASYLIESLWRNQIGVEFMDTAAACRTYNILVGEGRRIAAALIVTTPSDS</sequence>
<dbReference type="Gene3D" id="3.40.1230.10">
    <property type="entry name" value="MTH938-like"/>
    <property type="match status" value="1"/>
</dbReference>
<dbReference type="PANTHER" id="PTHR21192">
    <property type="entry name" value="NUCLEAR PROTEIN E3-3"/>
    <property type="match status" value="1"/>
</dbReference>
<name>A0A1Q2SM83_9GAMM</name>
<dbReference type="KEGG" id="ntt:TAO_0874"/>
<dbReference type="EMBL" id="AP014836">
    <property type="protein sequence ID" value="BAW80244.1"/>
    <property type="molecule type" value="Genomic_DNA"/>
</dbReference>
<keyword evidence="2" id="KW-1185">Reference proteome</keyword>
<dbReference type="SUPFAM" id="SSF64076">
    <property type="entry name" value="MTH938-like"/>
    <property type="match status" value="1"/>
</dbReference>
<reference evidence="1 2" key="1">
    <citation type="journal article" date="2017" name="ISME J.">
        <title>An acid-tolerant ammonia-oxidizing ?-proteobacterium from soil.</title>
        <authorList>
            <person name="Hayatsu M."/>
            <person name="Tago K."/>
            <person name="Uchiyama I."/>
            <person name="Toyoda A."/>
            <person name="Wang Y."/>
            <person name="Shimomura Y."/>
            <person name="Okubo T."/>
            <person name="Kurisu F."/>
            <person name="Hirono Y."/>
            <person name="Nonaka K."/>
            <person name="Akiyama H."/>
            <person name="Itoh T."/>
            <person name="Takami H."/>
        </authorList>
    </citation>
    <scope>NUCLEOTIDE SEQUENCE [LARGE SCALE GENOMIC DNA]</scope>
    <source>
        <strain evidence="1 2">TAO100</strain>
    </source>
</reference>
<protein>
    <submittedName>
        <fullName evidence="1">Hypothetical conserved protein</fullName>
    </submittedName>
</protein>
<evidence type="ECO:0000313" key="1">
    <source>
        <dbReference type="EMBL" id="BAW80244.1"/>
    </source>
</evidence>
<dbReference type="Pfam" id="PF04430">
    <property type="entry name" value="DUF498"/>
    <property type="match status" value="1"/>
</dbReference>
<accession>A0A1Q2SM83</accession>